<reference evidence="1 2" key="1">
    <citation type="submission" date="2018-08" db="EMBL/GenBank/DDBJ databases">
        <title>Survival mechanisms of Campylobacter hepaticus identified by genomic analysis and comparative transcriptomic analysis of in vivo and in vitro derived bacteria.</title>
        <authorList>
            <person name="Van T.T.H."/>
            <person name="Moore R.J."/>
        </authorList>
    </citation>
    <scope>NUCLEOTIDE SEQUENCE [LARGE SCALE GENOMIC DNA]</scope>
    <source>
        <strain evidence="1 2">54L</strain>
    </source>
</reference>
<proteinExistence type="predicted"/>
<protein>
    <submittedName>
        <fullName evidence="1">Uncharacterized protein</fullName>
    </submittedName>
</protein>
<evidence type="ECO:0000313" key="2">
    <source>
        <dbReference type="Proteomes" id="UP000286095"/>
    </source>
</evidence>
<dbReference type="AlphaFoldDB" id="A0A424Z2J3"/>
<name>A0A424Z2J3_9BACT</name>
<sequence length="160" mass="20160">MKLLFISFFYFTINRIISYNKNYKIFFDKNNYFFNKISKNIYKIRELNLLFVKIMIQFNLHLKLIKNIIKKYNILKIYFLYHTDKNINHFKKNIKNYFTYNLNKISFYYKIKAFQYNKTIFKNISKQAIKQECIIRYFINTPYWFIFDLKKYFLKYLSLK</sequence>
<accession>A0A424Z2J3</accession>
<evidence type="ECO:0000313" key="1">
    <source>
        <dbReference type="EMBL" id="RQD88481.1"/>
    </source>
</evidence>
<gene>
    <name evidence="1" type="ORF">DZD40_01035</name>
</gene>
<dbReference type="STRING" id="1813019.A2J15_02680"/>
<organism evidence="1 2">
    <name type="scientific">Campylobacter hepaticus</name>
    <dbReference type="NCBI Taxonomy" id="1813019"/>
    <lineage>
        <taxon>Bacteria</taxon>
        <taxon>Pseudomonadati</taxon>
        <taxon>Campylobacterota</taxon>
        <taxon>Epsilonproteobacteria</taxon>
        <taxon>Campylobacterales</taxon>
        <taxon>Campylobacteraceae</taxon>
        <taxon>Campylobacter</taxon>
    </lineage>
</organism>
<comment type="caution">
    <text evidence="1">The sequence shown here is derived from an EMBL/GenBank/DDBJ whole genome shotgun (WGS) entry which is preliminary data.</text>
</comment>
<dbReference type="Proteomes" id="UP000286095">
    <property type="component" value="Unassembled WGS sequence"/>
</dbReference>
<dbReference type="EMBL" id="QURW01000002">
    <property type="protein sequence ID" value="RQD88481.1"/>
    <property type="molecule type" value="Genomic_DNA"/>
</dbReference>